<accession>A0A0V8QDJ9</accession>
<dbReference type="AlphaFoldDB" id="A0A0V8QDJ9"/>
<gene>
    <name evidence="1" type="ORF">ASU35_12385</name>
</gene>
<reference evidence="1 2" key="1">
    <citation type="submission" date="2015-11" db="EMBL/GenBank/DDBJ databases">
        <title>Butyribacter intestini gen. nov., sp. nov., a butyric acid-producing bacterium of the family Lachnospiraceae isolated from the human faeces.</title>
        <authorList>
            <person name="Zou Y."/>
            <person name="Xue W."/>
            <person name="Luo G."/>
            <person name="Lv M."/>
        </authorList>
    </citation>
    <scope>NUCLEOTIDE SEQUENCE [LARGE SCALE GENOMIC DNA]</scope>
    <source>
        <strain evidence="1 2">ACET-33324</strain>
    </source>
</reference>
<evidence type="ECO:0000313" key="2">
    <source>
        <dbReference type="Proteomes" id="UP000054874"/>
    </source>
</evidence>
<dbReference type="Proteomes" id="UP000054874">
    <property type="component" value="Unassembled WGS sequence"/>
</dbReference>
<dbReference type="EMBL" id="LNAM01000167">
    <property type="protein sequence ID" value="KSV58554.1"/>
    <property type="molecule type" value="Genomic_DNA"/>
</dbReference>
<organism evidence="1 2">
    <name type="scientific">Acetivibrio ethanolgignens</name>
    <dbReference type="NCBI Taxonomy" id="290052"/>
    <lineage>
        <taxon>Bacteria</taxon>
        <taxon>Bacillati</taxon>
        <taxon>Bacillota</taxon>
        <taxon>Clostridia</taxon>
        <taxon>Eubacteriales</taxon>
        <taxon>Oscillospiraceae</taxon>
        <taxon>Acetivibrio</taxon>
    </lineage>
</organism>
<protein>
    <submittedName>
        <fullName evidence="1">Uncharacterized protein</fullName>
    </submittedName>
</protein>
<keyword evidence="2" id="KW-1185">Reference proteome</keyword>
<proteinExistence type="predicted"/>
<comment type="caution">
    <text evidence="1">The sequence shown here is derived from an EMBL/GenBank/DDBJ whole genome shotgun (WGS) entry which is preliminary data.</text>
</comment>
<evidence type="ECO:0000313" key="1">
    <source>
        <dbReference type="EMBL" id="KSV58554.1"/>
    </source>
</evidence>
<sequence>MKWKENKEFICENDEVFKVLFDSKKRAPFFDGQVTQKEKNYLVIWDMALNLQIVYDYSST</sequence>
<name>A0A0V8QDJ9_9FIRM</name>
<dbReference type="STRING" id="290052.ASU35_12385"/>